<sequence>MAEKLKGLAALKAAGAIRSNEPVAEVVKWTNRAGEEFEFEVHFAQLDFGTAMDMQSDENQDRKAAFIGRVVLVEDDGGALVPLGAENARRLDPRLGFALVSAFNRLNSVEPKNSQPPTSSSANSSEEESAATPSQKPEET</sequence>
<comment type="caution">
    <text evidence="2">The sequence shown here is derived from an EMBL/GenBank/DDBJ whole genome shotgun (WGS) entry which is preliminary data.</text>
</comment>
<dbReference type="RefSeq" id="WP_319076995.1">
    <property type="nucleotide sequence ID" value="NZ_JAWWMZ010000022.1"/>
</dbReference>
<dbReference type="InterPro" id="IPR024410">
    <property type="entry name" value="Phage_TAC_12"/>
</dbReference>
<feature type="compositionally biased region" description="Low complexity" evidence="1">
    <location>
        <begin position="113"/>
        <end position="140"/>
    </location>
</feature>
<organism evidence="2 3">
    <name type="scientific">Delftia acidovorans</name>
    <name type="common">Pseudomonas acidovorans</name>
    <name type="synonym">Comamonas acidovorans</name>
    <dbReference type="NCBI Taxonomy" id="80866"/>
    <lineage>
        <taxon>Bacteria</taxon>
        <taxon>Pseudomonadati</taxon>
        <taxon>Pseudomonadota</taxon>
        <taxon>Betaproteobacteria</taxon>
        <taxon>Burkholderiales</taxon>
        <taxon>Comamonadaceae</taxon>
        <taxon>Delftia</taxon>
    </lineage>
</organism>
<name>A0AAJ2VDT7_DELAC</name>
<accession>A0AAJ2VDT7</accession>
<dbReference type="Pfam" id="PF16459">
    <property type="entry name" value="Phage_TAC_13"/>
    <property type="match status" value="1"/>
</dbReference>
<gene>
    <name evidence="2" type="ORF">SGN30_31310</name>
</gene>
<feature type="region of interest" description="Disordered" evidence="1">
    <location>
        <begin position="106"/>
        <end position="140"/>
    </location>
</feature>
<evidence type="ECO:0000313" key="3">
    <source>
        <dbReference type="Proteomes" id="UP001287445"/>
    </source>
</evidence>
<dbReference type="Proteomes" id="UP001287445">
    <property type="component" value="Unassembled WGS sequence"/>
</dbReference>
<evidence type="ECO:0000256" key="1">
    <source>
        <dbReference type="SAM" id="MobiDB-lite"/>
    </source>
</evidence>
<dbReference type="EMBL" id="JAWWMZ010000022">
    <property type="protein sequence ID" value="MDX4957932.1"/>
    <property type="molecule type" value="Genomic_DNA"/>
</dbReference>
<proteinExistence type="predicted"/>
<protein>
    <submittedName>
        <fullName evidence="2">Phage tail assembly chaperone family protein, TAC</fullName>
    </submittedName>
</protein>
<dbReference type="AlphaFoldDB" id="A0AAJ2VDT7"/>
<reference evidence="2" key="1">
    <citation type="submission" date="2023-11" db="EMBL/GenBank/DDBJ databases">
        <title>Identification and selenium tolerance of Delftia acidovorans R3-25.</title>
        <authorList>
            <person name="Zhang S."/>
            <person name="Liu Y."/>
            <person name="Guo Y."/>
        </authorList>
    </citation>
    <scope>NUCLEOTIDE SEQUENCE</scope>
    <source>
        <strain evidence="2">R3-25</strain>
    </source>
</reference>
<evidence type="ECO:0000313" key="2">
    <source>
        <dbReference type="EMBL" id="MDX4957932.1"/>
    </source>
</evidence>